<dbReference type="Proteomes" id="UP000193964">
    <property type="component" value="Unassembled WGS sequence"/>
</dbReference>
<reference evidence="3 4" key="1">
    <citation type="submission" date="2016-01" db="EMBL/GenBank/DDBJ databases">
        <title>The new phylogeny of the genus Mycobacterium.</title>
        <authorList>
            <person name="Tarcisio F."/>
            <person name="Conor M."/>
            <person name="Antonella G."/>
            <person name="Elisabetta G."/>
            <person name="Giulia F.S."/>
            <person name="Sara T."/>
            <person name="Anna F."/>
            <person name="Clotilde B."/>
            <person name="Roberto B."/>
            <person name="Veronica D.S."/>
            <person name="Fabio R."/>
            <person name="Monica P."/>
            <person name="Olivier J."/>
            <person name="Enrico T."/>
            <person name="Nicola S."/>
        </authorList>
    </citation>
    <scope>NUCLEOTIDE SEQUENCE [LARGE SCALE GENOMIC DNA]</scope>
    <source>
        <strain evidence="3 4">ATCC 700010</strain>
    </source>
</reference>
<feature type="region of interest" description="Disordered" evidence="1">
    <location>
        <begin position="96"/>
        <end position="135"/>
    </location>
</feature>
<organism evidence="3 4">
    <name type="scientific">Mycolicibacterium wolinskyi</name>
    <dbReference type="NCBI Taxonomy" id="59750"/>
    <lineage>
        <taxon>Bacteria</taxon>
        <taxon>Bacillati</taxon>
        <taxon>Actinomycetota</taxon>
        <taxon>Actinomycetes</taxon>
        <taxon>Mycobacteriales</taxon>
        <taxon>Mycobacteriaceae</taxon>
        <taxon>Mycolicibacterium</taxon>
    </lineage>
</organism>
<keyword evidence="2" id="KW-0472">Membrane</keyword>
<dbReference type="AlphaFoldDB" id="A0A1X2FJ54"/>
<name>A0A1X2FJ54_9MYCO</name>
<evidence type="ECO:0000256" key="2">
    <source>
        <dbReference type="SAM" id="Phobius"/>
    </source>
</evidence>
<comment type="caution">
    <text evidence="3">The sequence shown here is derived from an EMBL/GenBank/DDBJ whole genome shotgun (WGS) entry which is preliminary data.</text>
</comment>
<evidence type="ECO:0000313" key="4">
    <source>
        <dbReference type="Proteomes" id="UP000193964"/>
    </source>
</evidence>
<evidence type="ECO:0000313" key="3">
    <source>
        <dbReference type="EMBL" id="ORX18454.1"/>
    </source>
</evidence>
<feature type="transmembrane region" description="Helical" evidence="2">
    <location>
        <begin position="7"/>
        <end position="27"/>
    </location>
</feature>
<gene>
    <name evidence="3" type="ORF">AWC31_14215</name>
</gene>
<dbReference type="EMBL" id="LQQA01000005">
    <property type="protein sequence ID" value="ORX18454.1"/>
    <property type="molecule type" value="Genomic_DNA"/>
</dbReference>
<accession>A0A1X2FJ54</accession>
<proteinExistence type="predicted"/>
<evidence type="ECO:0000256" key="1">
    <source>
        <dbReference type="SAM" id="MobiDB-lite"/>
    </source>
</evidence>
<protein>
    <submittedName>
        <fullName evidence="3">Uncharacterized protein</fullName>
    </submittedName>
</protein>
<sequence>MRRSTIFSGIAVAVYLAAVYLMVFIVAPANLLVADFVATTGIAIPHPSGWNRAMFDNSGNPVLYMTATGLVALVGYGAVIAGCAFYIGEHQDARAEADGAQPASTGHRREMASPPTAARRETNTQILEGDGSRGE</sequence>
<keyword evidence="2" id="KW-1133">Transmembrane helix</keyword>
<keyword evidence="2" id="KW-0812">Transmembrane</keyword>
<feature type="transmembrane region" description="Helical" evidence="2">
    <location>
        <begin position="62"/>
        <end position="87"/>
    </location>
</feature>